<reference evidence="4 6" key="2">
    <citation type="submission" date="2018-06" db="EMBL/GenBank/DDBJ databases">
        <authorList>
            <consortium name="Pathogen Informatics"/>
            <person name="Doyle S."/>
        </authorList>
    </citation>
    <scope>NUCLEOTIDE SEQUENCE [LARGE SCALE GENOMIC DNA]</scope>
    <source>
        <strain evidence="4 6">NCTC12437</strain>
    </source>
</reference>
<dbReference type="OrthoDB" id="4146344at2"/>
<dbReference type="Gene3D" id="1.10.150.690">
    <property type="entry name" value="DUF2063"/>
    <property type="match status" value="1"/>
</dbReference>
<proteinExistence type="predicted"/>
<evidence type="ECO:0000313" key="6">
    <source>
        <dbReference type="Proteomes" id="UP000255066"/>
    </source>
</evidence>
<evidence type="ECO:0000259" key="1">
    <source>
        <dbReference type="Pfam" id="PF09836"/>
    </source>
</evidence>
<dbReference type="Pfam" id="PF09836">
    <property type="entry name" value="DUF2063"/>
    <property type="match status" value="1"/>
</dbReference>
<name>A0A378ID85_9GAMM</name>
<evidence type="ECO:0000313" key="4">
    <source>
        <dbReference type="EMBL" id="STX32695.1"/>
    </source>
</evidence>
<evidence type="ECO:0000313" key="3">
    <source>
        <dbReference type="EMBL" id="KTC75469.1"/>
    </source>
</evidence>
<dbReference type="InterPro" id="IPR018640">
    <property type="entry name" value="DUF2063"/>
</dbReference>
<dbReference type="Proteomes" id="UP000054735">
    <property type="component" value="Unassembled WGS sequence"/>
</dbReference>
<dbReference type="RefSeq" id="WP_058522503.1">
    <property type="nucleotide sequence ID" value="NZ_CAAAHV010000011.1"/>
</dbReference>
<sequence length="229" mass="26737">MNPSLNHLQTAFTTSLRQADKPGFYQHLVFMSFCDLINPCFPVSRSIIPAIFWEELIRSFIRSYPVTTPLFHQIPGEFVNFLYETNSVNYPFLAELAHYEWMELVIELAQDEKETVNSPLDPLTAILRFSSAASMQHYHYPVEQISVNYLPEEQNESFLIIWRNQDYIVEFMKITDFIYHLLRHMTENKISASEALDLPSNPQREELTTLCEALIKQLTGKQILIPLMI</sequence>
<keyword evidence="5" id="KW-1185">Reference proteome</keyword>
<accession>A0A378ID85</accession>
<feature type="domain" description="NGO1945-like C-terminal" evidence="2">
    <location>
        <begin position="135"/>
        <end position="216"/>
    </location>
</feature>
<evidence type="ECO:0000259" key="2">
    <source>
        <dbReference type="Pfam" id="PF22106"/>
    </source>
</evidence>
<dbReference type="EMBL" id="UGNW01000001">
    <property type="protein sequence ID" value="STX32695.1"/>
    <property type="molecule type" value="Genomic_DNA"/>
</dbReference>
<dbReference type="Pfam" id="PF22106">
    <property type="entry name" value="NGO1945_C"/>
    <property type="match status" value="1"/>
</dbReference>
<gene>
    <name evidence="3" type="ORF">Lbir_0381</name>
    <name evidence="4" type="ORF">NCTC12437_02490</name>
</gene>
<feature type="domain" description="Putative DNA-binding" evidence="1">
    <location>
        <begin position="8"/>
        <end position="82"/>
    </location>
</feature>
<dbReference type="InterPro" id="IPR044922">
    <property type="entry name" value="DUF2063_N_sf"/>
</dbReference>
<organism evidence="4 6">
    <name type="scientific">Legionella birminghamensis</name>
    <dbReference type="NCBI Taxonomy" id="28083"/>
    <lineage>
        <taxon>Bacteria</taxon>
        <taxon>Pseudomonadati</taxon>
        <taxon>Pseudomonadota</taxon>
        <taxon>Gammaproteobacteria</taxon>
        <taxon>Legionellales</taxon>
        <taxon>Legionellaceae</taxon>
        <taxon>Legionella</taxon>
    </lineage>
</organism>
<dbReference type="InterPro" id="IPR054098">
    <property type="entry name" value="NGO1945-like_C"/>
</dbReference>
<dbReference type="EMBL" id="LNXT01000004">
    <property type="protein sequence ID" value="KTC75469.1"/>
    <property type="molecule type" value="Genomic_DNA"/>
</dbReference>
<evidence type="ECO:0000313" key="5">
    <source>
        <dbReference type="Proteomes" id="UP000054735"/>
    </source>
</evidence>
<dbReference type="Gene3D" id="3.90.930.50">
    <property type="match status" value="1"/>
</dbReference>
<dbReference type="STRING" id="28083.Lbir_0381"/>
<dbReference type="Proteomes" id="UP000255066">
    <property type="component" value="Unassembled WGS sequence"/>
</dbReference>
<protein>
    <submittedName>
        <fullName evidence="4">Uncharacterized protein conserved in bacteria</fullName>
    </submittedName>
</protein>
<dbReference type="AlphaFoldDB" id="A0A378ID85"/>
<reference evidence="3 5" key="1">
    <citation type="submission" date="2015-11" db="EMBL/GenBank/DDBJ databases">
        <title>Genomic analysis of 38 Legionella species identifies large and diverse effector repertoires.</title>
        <authorList>
            <person name="Burstein D."/>
            <person name="Amaro F."/>
            <person name="Zusman T."/>
            <person name="Lifshitz Z."/>
            <person name="Cohen O."/>
            <person name="Gilbert J.A."/>
            <person name="Pupko T."/>
            <person name="Shuman H.A."/>
            <person name="Segal G."/>
        </authorList>
    </citation>
    <scope>NUCLEOTIDE SEQUENCE [LARGE SCALE GENOMIC DNA]</scope>
    <source>
        <strain evidence="3 5">CDC#1407-AL-14</strain>
    </source>
</reference>